<evidence type="ECO:0000256" key="4">
    <source>
        <dbReference type="ARBA" id="ARBA00029502"/>
    </source>
</evidence>
<evidence type="ECO:0000256" key="3">
    <source>
        <dbReference type="ARBA" id="ARBA00023140"/>
    </source>
</evidence>
<organism evidence="10 11">
    <name type="scientific">Aspergillus pseudodeflectus</name>
    <dbReference type="NCBI Taxonomy" id="176178"/>
    <lineage>
        <taxon>Eukaryota</taxon>
        <taxon>Fungi</taxon>
        <taxon>Dikarya</taxon>
        <taxon>Ascomycota</taxon>
        <taxon>Pezizomycotina</taxon>
        <taxon>Eurotiomycetes</taxon>
        <taxon>Eurotiomycetidae</taxon>
        <taxon>Eurotiales</taxon>
        <taxon>Aspergillaceae</taxon>
        <taxon>Aspergillus</taxon>
        <taxon>Aspergillus subgen. Nidulantes</taxon>
    </lineage>
</organism>
<name>A0ABR4KJ36_9EURO</name>
<evidence type="ECO:0000256" key="2">
    <source>
        <dbReference type="ARBA" id="ARBA00023010"/>
    </source>
</evidence>
<sequence>MSDSDSKPSIPLWQQQTSAAPPASDDKDKDVDKDTARSTLLEQASKFLQDESIRDASTDRKIAFLESKGLTSPEIDSLLGVSRNSEASGDASTTAEEDKSATAASTESSAQTTSPSIGPSAPSRTTTQSNTSAPRDVPPIITYPEFLLHQSKPPPLVTLRSVLYTLYGAAGLGATFYTASEYIVKPMLANLTDARHDLASTTEANLKKLNEKLEQNVSQIPPSLLTKPIISSAQSVVSDEDGLDIESITSDPTELFHRDIGTQTTQDLTNPPPAATSSAATEPEKPTPTSTALTHQKRLEQIGTQLRDFADTQTTSSTLQDTTRSRISDLQRYLDGLLYSKSSSYPYSATTGYGMYSTPGLDSGSGAATGVGKGEEDAISGFRAEIRGVKGALLSARNFPSGRGGLRSSVR</sequence>
<dbReference type="Proteomes" id="UP001610444">
    <property type="component" value="Unassembled WGS sequence"/>
</dbReference>
<dbReference type="InterPro" id="IPR025655">
    <property type="entry name" value="PEX14"/>
</dbReference>
<reference evidence="10 11" key="1">
    <citation type="submission" date="2024-07" db="EMBL/GenBank/DDBJ databases">
        <title>Section-level genome sequencing and comparative genomics of Aspergillus sections Usti and Cavernicolus.</title>
        <authorList>
            <consortium name="Lawrence Berkeley National Laboratory"/>
            <person name="Nybo J.L."/>
            <person name="Vesth T.C."/>
            <person name="Theobald S."/>
            <person name="Frisvad J.C."/>
            <person name="Larsen T.O."/>
            <person name="Kjaerboelling I."/>
            <person name="Rothschild-Mancinelli K."/>
            <person name="Lyhne E.K."/>
            <person name="Kogle M.E."/>
            <person name="Barry K."/>
            <person name="Clum A."/>
            <person name="Na H."/>
            <person name="Ledsgaard L."/>
            <person name="Lin J."/>
            <person name="Lipzen A."/>
            <person name="Kuo A."/>
            <person name="Riley R."/>
            <person name="Mondo S."/>
            <person name="LaButti K."/>
            <person name="Haridas S."/>
            <person name="Pangalinan J."/>
            <person name="Salamov A.A."/>
            <person name="Simmons B.A."/>
            <person name="Magnuson J.K."/>
            <person name="Chen J."/>
            <person name="Drula E."/>
            <person name="Henrissat B."/>
            <person name="Wiebenga A."/>
            <person name="Lubbers R.J."/>
            <person name="Gomes A.C."/>
            <person name="Macurrencykelacurrency M.R."/>
            <person name="Stajich J."/>
            <person name="Grigoriev I.V."/>
            <person name="Mortensen U.H."/>
            <person name="De vries R.P."/>
            <person name="Baker S.E."/>
            <person name="Andersen M.R."/>
        </authorList>
    </citation>
    <scope>NUCLEOTIDE SEQUENCE [LARGE SCALE GENOMIC DNA]</scope>
    <source>
        <strain evidence="10 11">CBS 756.74</strain>
    </source>
</reference>
<feature type="region of interest" description="Disordered" evidence="8">
    <location>
        <begin position="1"/>
        <end position="37"/>
    </location>
</feature>
<dbReference type="Gene3D" id="1.10.10.10">
    <property type="entry name" value="Winged helix-like DNA-binding domain superfamily/Winged helix DNA-binding domain"/>
    <property type="match status" value="1"/>
</dbReference>
<feature type="region of interest" description="Disordered" evidence="8">
    <location>
        <begin position="75"/>
        <end position="137"/>
    </location>
</feature>
<dbReference type="Pfam" id="PF04695">
    <property type="entry name" value="Pex14_N"/>
    <property type="match status" value="1"/>
</dbReference>
<protein>
    <recommendedName>
        <fullName evidence="4 7">Peroxisomal membrane protein PEX14</fullName>
    </recommendedName>
    <alternativeName>
        <fullName evidence="5 7">Peroxin-14</fullName>
    </alternativeName>
</protein>
<feature type="domain" description="Peroxisome membrane anchor protein Pex14p N-terminal" evidence="9">
    <location>
        <begin position="37"/>
        <end position="80"/>
    </location>
</feature>
<keyword evidence="3 7" id="KW-0576">Peroxisome</keyword>
<gene>
    <name evidence="10" type="ORF">BJX68DRAFT_235886</name>
</gene>
<comment type="caution">
    <text evidence="10">The sequence shown here is derived from an EMBL/GenBank/DDBJ whole genome shotgun (WGS) entry which is preliminary data.</text>
</comment>
<dbReference type="InterPro" id="IPR006785">
    <property type="entry name" value="Pex14_N"/>
</dbReference>
<comment type="subcellular location">
    <subcellularLocation>
        <location evidence="6 7">Peroxisome membrane</location>
    </subcellularLocation>
</comment>
<evidence type="ECO:0000313" key="10">
    <source>
        <dbReference type="EMBL" id="KAL2851834.1"/>
    </source>
</evidence>
<evidence type="ECO:0000256" key="8">
    <source>
        <dbReference type="SAM" id="MobiDB-lite"/>
    </source>
</evidence>
<dbReference type="RefSeq" id="XP_070900091.1">
    <property type="nucleotide sequence ID" value="XM_071039935.1"/>
</dbReference>
<dbReference type="PANTHER" id="PTHR23058:SF5">
    <property type="entry name" value="PEROXISOMAL MEMBRANE PROTEIN PEX14"/>
    <property type="match status" value="1"/>
</dbReference>
<feature type="compositionally biased region" description="Polar residues" evidence="8">
    <location>
        <begin position="122"/>
        <end position="133"/>
    </location>
</feature>
<dbReference type="PANTHER" id="PTHR23058">
    <property type="entry name" value="PEROXISOMAL MEMBRANE PROTEIN PEX14"/>
    <property type="match status" value="1"/>
</dbReference>
<evidence type="ECO:0000256" key="5">
    <source>
        <dbReference type="ARBA" id="ARBA00029691"/>
    </source>
</evidence>
<evidence type="ECO:0000256" key="6">
    <source>
        <dbReference type="ARBA" id="ARBA00046271"/>
    </source>
</evidence>
<keyword evidence="7" id="KW-0472">Membrane</keyword>
<keyword evidence="11" id="KW-1185">Reference proteome</keyword>
<dbReference type="EMBL" id="JBFXLR010000017">
    <property type="protein sequence ID" value="KAL2851834.1"/>
    <property type="molecule type" value="Genomic_DNA"/>
</dbReference>
<feature type="compositionally biased region" description="Basic and acidic residues" evidence="8">
    <location>
        <begin position="24"/>
        <end position="36"/>
    </location>
</feature>
<comment type="function">
    <text evidence="7">Component of the PEX13-PEX14 docking complex, a translocon channel that specifically mediates the import of peroxisomal cargo proteins bound to PEX5 receptor. The PEX13-PEX14 docking complex forms a large import pore which can be opened to a diameter of about 9 nm. Mechanistically, PEX5 receptor along with cargo proteins associates with the PEX14 subunit of the PEX13-PEX14 docking complex in the cytosol, leading to the insertion of the receptor into the organelle membrane with the concomitant translocation of the cargo into the peroxisome matrix.</text>
</comment>
<accession>A0ABR4KJ36</accession>
<feature type="compositionally biased region" description="Low complexity" evidence="8">
    <location>
        <begin position="101"/>
        <end position="114"/>
    </location>
</feature>
<evidence type="ECO:0000313" key="11">
    <source>
        <dbReference type="Proteomes" id="UP001610444"/>
    </source>
</evidence>
<keyword evidence="2" id="KW-0811">Translocation</keyword>
<evidence type="ECO:0000256" key="7">
    <source>
        <dbReference type="RuleBase" id="RU367032"/>
    </source>
</evidence>
<keyword evidence="7" id="KW-0653">Protein transport</keyword>
<comment type="similarity">
    <text evidence="1 7">Belongs to the peroxin-14 family.</text>
</comment>
<dbReference type="InterPro" id="IPR036388">
    <property type="entry name" value="WH-like_DNA-bd_sf"/>
</dbReference>
<proteinExistence type="inferred from homology"/>
<keyword evidence="7" id="KW-0813">Transport</keyword>
<dbReference type="GeneID" id="98155099"/>
<evidence type="ECO:0000259" key="9">
    <source>
        <dbReference type="Pfam" id="PF04695"/>
    </source>
</evidence>
<evidence type="ECO:0000256" key="1">
    <source>
        <dbReference type="ARBA" id="ARBA00005443"/>
    </source>
</evidence>
<feature type="region of interest" description="Disordered" evidence="8">
    <location>
        <begin position="263"/>
        <end position="295"/>
    </location>
</feature>